<keyword evidence="2" id="KW-1185">Reference proteome</keyword>
<proteinExistence type="predicted"/>
<dbReference type="RefSeq" id="WP_188504298.1">
    <property type="nucleotide sequence ID" value="NZ_BMER01000001.1"/>
</dbReference>
<reference evidence="1" key="1">
    <citation type="journal article" date="2014" name="Int. J. Syst. Evol. Microbiol.">
        <title>Complete genome sequence of Corynebacterium casei LMG S-19264T (=DSM 44701T), isolated from a smear-ripened cheese.</title>
        <authorList>
            <consortium name="US DOE Joint Genome Institute (JGI-PGF)"/>
            <person name="Walter F."/>
            <person name="Albersmeier A."/>
            <person name="Kalinowski J."/>
            <person name="Ruckert C."/>
        </authorList>
    </citation>
    <scope>NUCLEOTIDE SEQUENCE</scope>
    <source>
        <strain evidence="1">CGMCC 1.12195</strain>
    </source>
</reference>
<organism evidence="1 2">
    <name type="scientific">Parapedobacter pyrenivorans</name>
    <dbReference type="NCBI Taxonomy" id="1305674"/>
    <lineage>
        <taxon>Bacteria</taxon>
        <taxon>Pseudomonadati</taxon>
        <taxon>Bacteroidota</taxon>
        <taxon>Sphingobacteriia</taxon>
        <taxon>Sphingobacteriales</taxon>
        <taxon>Sphingobacteriaceae</taxon>
        <taxon>Parapedobacter</taxon>
    </lineage>
</organism>
<accession>A0A917M400</accession>
<sequence length="464" mass="51947">MRRVIFVIAGLVLLAVTVGWGYLTYRQYCSYQTLIPRATTSVIRIQVDALAKDIAWNALWNGDYYGDSTGDQPIAFDSKTGKQSGIAIPANIFLYQLDHQQSVAFPDVFFGSLQLADSAAFAGWLASELGMQVRQDTLGTVALSERAVILLKARQVLFAISPARPAKDLHLLTGLLDTLLQPGASIPVRESRFSEIQHRGGHLCMLGKHDATVDFKKGEILFYVRQAMDTPLAIETGTPHFTDSNAVSLWFQGPLTSLLSGRKFHIGTHTLHGDSLLRHYRGHILLEWRSTIIQQDTVIEYDYDENFDAVERREIVEKRVPEVYLSVRADSALNRYLQEQGILNATGNAINRDVFPLFQIGVNPRIGDYIQFHTADHAEVPPEPGRGAHERFQLHINFSKMDVQDIAPLAVPIVRPFDRLEAYGQSIEDNEQLINGKLLMKNQRINSLVQLLMPPPGEEQPPAL</sequence>
<evidence type="ECO:0000313" key="1">
    <source>
        <dbReference type="EMBL" id="GGG75875.1"/>
    </source>
</evidence>
<evidence type="ECO:0000313" key="2">
    <source>
        <dbReference type="Proteomes" id="UP000660862"/>
    </source>
</evidence>
<dbReference type="Proteomes" id="UP000660862">
    <property type="component" value="Unassembled WGS sequence"/>
</dbReference>
<gene>
    <name evidence="1" type="ORF">GCM10007415_04390</name>
</gene>
<dbReference type="EMBL" id="BMER01000001">
    <property type="protein sequence ID" value="GGG75875.1"/>
    <property type="molecule type" value="Genomic_DNA"/>
</dbReference>
<comment type="caution">
    <text evidence="1">The sequence shown here is derived from an EMBL/GenBank/DDBJ whole genome shotgun (WGS) entry which is preliminary data.</text>
</comment>
<reference evidence="1" key="2">
    <citation type="submission" date="2020-09" db="EMBL/GenBank/DDBJ databases">
        <authorList>
            <person name="Sun Q."/>
            <person name="Zhou Y."/>
        </authorList>
    </citation>
    <scope>NUCLEOTIDE SEQUENCE</scope>
    <source>
        <strain evidence="1">CGMCC 1.12195</strain>
    </source>
</reference>
<dbReference type="AlphaFoldDB" id="A0A917M400"/>
<protein>
    <submittedName>
        <fullName evidence="1">Uncharacterized protein</fullName>
    </submittedName>
</protein>
<name>A0A917M400_9SPHI</name>